<evidence type="ECO:0000259" key="6">
    <source>
        <dbReference type="Pfam" id="PF01266"/>
    </source>
</evidence>
<organism evidence="7 8">
    <name type="scientific">Bowmanella yangjiangensis</name>
    <dbReference type="NCBI Taxonomy" id="2811230"/>
    <lineage>
        <taxon>Bacteria</taxon>
        <taxon>Pseudomonadati</taxon>
        <taxon>Pseudomonadota</taxon>
        <taxon>Gammaproteobacteria</taxon>
        <taxon>Alteromonadales</taxon>
        <taxon>Alteromonadaceae</taxon>
        <taxon>Bowmanella</taxon>
    </lineage>
</organism>
<reference evidence="7 8" key="1">
    <citation type="submission" date="2021-03" db="EMBL/GenBank/DDBJ databases">
        <title>novel species isolated from a fishpond in China.</title>
        <authorList>
            <person name="Lu H."/>
            <person name="Cai Z."/>
        </authorList>
    </citation>
    <scope>NUCLEOTIDE SEQUENCE [LARGE SCALE GENOMIC DNA]</scope>
    <source>
        <strain evidence="7 8">Y57</strain>
    </source>
</reference>
<evidence type="ECO:0000313" key="8">
    <source>
        <dbReference type="Proteomes" id="UP000663992"/>
    </source>
</evidence>
<dbReference type="EMBL" id="JAFKCS010000023">
    <property type="protein sequence ID" value="MBN7821793.1"/>
    <property type="molecule type" value="Genomic_DNA"/>
</dbReference>
<dbReference type="RefSeq" id="WP_206595758.1">
    <property type="nucleotide sequence ID" value="NZ_JAFKCS010000023.1"/>
</dbReference>
<dbReference type="Gene3D" id="3.30.9.10">
    <property type="entry name" value="D-Amino Acid Oxidase, subunit A, domain 2"/>
    <property type="match status" value="1"/>
</dbReference>
<comment type="cofactor">
    <cofactor evidence="1">
        <name>FAD</name>
        <dbReference type="ChEBI" id="CHEBI:57692"/>
    </cofactor>
</comment>
<dbReference type="EC" id="1.1.3.-" evidence="7"/>
<name>A0ABS3CXG0_9ALTE</name>
<keyword evidence="2" id="KW-0285">Flavoprotein</keyword>
<evidence type="ECO:0000313" key="7">
    <source>
        <dbReference type="EMBL" id="MBN7821793.1"/>
    </source>
</evidence>
<dbReference type="Gene3D" id="3.50.50.60">
    <property type="entry name" value="FAD/NAD(P)-binding domain"/>
    <property type="match status" value="1"/>
</dbReference>
<comment type="caution">
    <text evidence="7">The sequence shown here is derived from an EMBL/GenBank/DDBJ whole genome shotgun (WGS) entry which is preliminary data.</text>
</comment>
<dbReference type="InterPro" id="IPR006076">
    <property type="entry name" value="FAD-dep_OxRdtase"/>
</dbReference>
<dbReference type="PANTHER" id="PTHR43104:SF2">
    <property type="entry name" value="L-2-HYDROXYGLUTARATE DEHYDROGENASE, MITOCHONDRIAL"/>
    <property type="match status" value="1"/>
</dbReference>
<dbReference type="NCBIfam" id="NF008726">
    <property type="entry name" value="PRK11728.1"/>
    <property type="match status" value="1"/>
</dbReference>
<dbReference type="SUPFAM" id="SSF51905">
    <property type="entry name" value="FAD/NAD(P)-binding domain"/>
    <property type="match status" value="1"/>
</dbReference>
<feature type="domain" description="FAD dependent oxidoreductase" evidence="6">
    <location>
        <begin position="8"/>
        <end position="396"/>
    </location>
</feature>
<dbReference type="GO" id="GO:0016491">
    <property type="term" value="F:oxidoreductase activity"/>
    <property type="evidence" value="ECO:0007669"/>
    <property type="project" value="UniProtKB-KW"/>
</dbReference>
<dbReference type="PANTHER" id="PTHR43104">
    <property type="entry name" value="L-2-HYDROXYGLUTARATE DEHYDROGENASE, MITOCHONDRIAL"/>
    <property type="match status" value="1"/>
</dbReference>
<comment type="similarity">
    <text evidence="5">Belongs to the L2HGDH family.</text>
</comment>
<evidence type="ECO:0000256" key="5">
    <source>
        <dbReference type="ARBA" id="ARBA00037941"/>
    </source>
</evidence>
<dbReference type="InterPro" id="IPR036188">
    <property type="entry name" value="FAD/NAD-bd_sf"/>
</dbReference>
<gene>
    <name evidence="7" type="primary">lhgO</name>
    <name evidence="7" type="ORF">J0A65_18130</name>
</gene>
<proteinExistence type="inferred from homology"/>
<evidence type="ECO:0000256" key="2">
    <source>
        <dbReference type="ARBA" id="ARBA00022630"/>
    </source>
</evidence>
<evidence type="ECO:0000256" key="3">
    <source>
        <dbReference type="ARBA" id="ARBA00022827"/>
    </source>
</evidence>
<evidence type="ECO:0000256" key="4">
    <source>
        <dbReference type="ARBA" id="ARBA00023002"/>
    </source>
</evidence>
<sequence>MSKTQQYDLIIAGAGILGAASAWQYLQRRPGSKVLVIDKESQPASHQTGRNSGVVHAGVYYPPGSLKARYCREGLEQTKAFCQQEYIAWLQCGKLIVATDSAEMSGLAALHSRSHENGLSPQWLDADELKKREPAVKGMAGIFIQETAITDYPAITRSMLTKFENAGGCIQFNREVNEITEREGNILVTCADGQSVAATQFLNCAGLMADRLIAMQGLKTDFRILPFRGEYYQLPEKYNQIVNHLIYPVPDPQLPFLGVHLTRMIDGSVTVGPNAVLALAREGYSWSDVNLKDCWDSFTYKGFWPLAKRFWRSGFNEFQQSLRKSEYLKRVQKYCPQIQLEDLQPYRHGVRAQAVTDSGDLLHDFRFVQTHNSLHVGNAPSPAATSAIPIAKAVVDKLLG</sequence>
<evidence type="ECO:0000256" key="1">
    <source>
        <dbReference type="ARBA" id="ARBA00001974"/>
    </source>
</evidence>
<keyword evidence="4 7" id="KW-0560">Oxidoreductase</keyword>
<keyword evidence="8" id="KW-1185">Reference proteome</keyword>
<accession>A0ABS3CXG0</accession>
<dbReference type="Pfam" id="PF01266">
    <property type="entry name" value="DAO"/>
    <property type="match status" value="1"/>
</dbReference>
<protein>
    <submittedName>
        <fullName evidence="7">L-2-hydroxyglutarate oxidase</fullName>
        <ecNumber evidence="7">1.1.3.-</ecNumber>
    </submittedName>
</protein>
<keyword evidence="3" id="KW-0274">FAD</keyword>
<dbReference type="Proteomes" id="UP000663992">
    <property type="component" value="Unassembled WGS sequence"/>
</dbReference>